<dbReference type="Gene3D" id="2.115.10.20">
    <property type="entry name" value="Glycosyl hydrolase domain, family 43"/>
    <property type="match status" value="2"/>
</dbReference>
<evidence type="ECO:0000313" key="2">
    <source>
        <dbReference type="Proteomes" id="UP001589832"/>
    </source>
</evidence>
<dbReference type="InterPro" id="IPR023296">
    <property type="entry name" value="Glyco_hydro_beta-prop_sf"/>
</dbReference>
<proteinExistence type="predicted"/>
<name>A0ABV6QA60_9FLAO</name>
<dbReference type="Proteomes" id="UP001589832">
    <property type="component" value="Unassembled WGS sequence"/>
</dbReference>
<comment type="caution">
    <text evidence="1">The sequence shown here is derived from an EMBL/GenBank/DDBJ whole genome shotgun (WGS) entry which is preliminary data.</text>
</comment>
<reference evidence="1 2" key="1">
    <citation type="submission" date="2024-09" db="EMBL/GenBank/DDBJ databases">
        <authorList>
            <person name="Sun Q."/>
            <person name="Mori K."/>
        </authorList>
    </citation>
    <scope>NUCLEOTIDE SEQUENCE [LARGE SCALE GENOMIC DNA]</scope>
    <source>
        <strain evidence="1 2">NCAIM B.02481</strain>
    </source>
</reference>
<dbReference type="RefSeq" id="WP_386063949.1">
    <property type="nucleotide sequence ID" value="NZ_JBHLTQ010000005.1"/>
</dbReference>
<dbReference type="SUPFAM" id="SSF75005">
    <property type="entry name" value="Arabinanase/levansucrase/invertase"/>
    <property type="match status" value="1"/>
</dbReference>
<protein>
    <recommendedName>
        <fullName evidence="3">Glycosyl hydrolase family 32</fullName>
    </recommendedName>
</protein>
<evidence type="ECO:0008006" key="3">
    <source>
        <dbReference type="Google" id="ProtNLM"/>
    </source>
</evidence>
<dbReference type="PANTHER" id="PTHR35279">
    <property type="match status" value="1"/>
</dbReference>
<organism evidence="1 2">
    <name type="scientific">Winogradskyella pulchriflava</name>
    <dbReference type="NCBI Taxonomy" id="1110688"/>
    <lineage>
        <taxon>Bacteria</taxon>
        <taxon>Pseudomonadati</taxon>
        <taxon>Bacteroidota</taxon>
        <taxon>Flavobacteriia</taxon>
        <taxon>Flavobacteriales</taxon>
        <taxon>Flavobacteriaceae</taxon>
        <taxon>Winogradskyella</taxon>
    </lineage>
</organism>
<keyword evidence="2" id="KW-1185">Reference proteome</keyword>
<accession>A0ABV6QA60</accession>
<sequence>MTWKKLKHLFVADKQYEWMYSHGSNPVFSNLEGSINRIYFTCRDALSRSHIAYIDVDFDDDFKVVNIAKEPVLKPGKLGMFDDSGVVMGCFQNVGKRKFLYYLGWNLKVTVPWLNTIGLAILDPETDTWVKASNAPIMDRSHEDPFSISYPSILFENNVYRMWYGSNLSWGEKQEDMKHVFKYAESTDGIHWERTNKIVVGLEHKNEYALSKPWVIKDGGIYKMWYSFRANNNISTYRIGYAESSDGINWQRLDKTVGIDVSKSGWDSQMISYPCVFDYNNKRYMLYNGNDYGKTGFGIAVLENPNG</sequence>
<dbReference type="PANTHER" id="PTHR35279:SF1">
    <property type="entry name" value="ARABINANASE_LEVANSUCRASE_INVERTASE"/>
    <property type="match status" value="1"/>
</dbReference>
<evidence type="ECO:0000313" key="1">
    <source>
        <dbReference type="EMBL" id="MFC0605132.1"/>
    </source>
</evidence>
<dbReference type="EMBL" id="JBHLTQ010000005">
    <property type="protein sequence ID" value="MFC0605132.1"/>
    <property type="molecule type" value="Genomic_DNA"/>
</dbReference>
<gene>
    <name evidence="1" type="ORF">ACFFGA_11245</name>
</gene>